<comment type="caution">
    <text evidence="2">The sequence shown here is derived from an EMBL/GenBank/DDBJ whole genome shotgun (WGS) entry which is preliminary data.</text>
</comment>
<feature type="region of interest" description="Disordered" evidence="1">
    <location>
        <begin position="16"/>
        <end position="97"/>
    </location>
</feature>
<evidence type="ECO:0000313" key="3">
    <source>
        <dbReference type="Proteomes" id="UP000438699"/>
    </source>
</evidence>
<accession>A0A6N6N2I7</accession>
<keyword evidence="3" id="KW-1185">Reference proteome</keyword>
<proteinExistence type="predicted"/>
<protein>
    <submittedName>
        <fullName evidence="2">Uncharacterized protein</fullName>
    </submittedName>
</protein>
<reference evidence="2 3" key="1">
    <citation type="journal article" date="2017" name="Int. J. Syst. Evol. Microbiol.">
        <title>Desulfovibrio senegalensis sp. nov., a mesophilic sulfate reducer isolated from marine sediment.</title>
        <authorList>
            <person name="Thioye A."/>
            <person name="Gam Z.B.A."/>
            <person name="Mbengue M."/>
            <person name="Cayol J.L."/>
            <person name="Joseph-Bartoli M."/>
            <person name="Toure-Kane C."/>
            <person name="Labat M."/>
        </authorList>
    </citation>
    <scope>NUCLEOTIDE SEQUENCE [LARGE SCALE GENOMIC DNA]</scope>
    <source>
        <strain evidence="2 3">DSM 101509</strain>
    </source>
</reference>
<sequence>MGGSMSGAVVSSVISLVGGGSSSRGDSLEEERRQRQKEKQKEEARERRKERIRVREARSVEAAQLQKKQPETLVNGGSGVQGRATVSGAALKTRLGE</sequence>
<gene>
    <name evidence="2" type="ORF">F8A88_08610</name>
</gene>
<feature type="compositionally biased region" description="Basic and acidic residues" evidence="1">
    <location>
        <begin position="26"/>
        <end position="59"/>
    </location>
</feature>
<dbReference type="RefSeq" id="WP_151150745.1">
    <property type="nucleotide sequence ID" value="NZ_WAIE01000003.1"/>
</dbReference>
<organism evidence="2 3">
    <name type="scientific">Pseudodesulfovibrio senegalensis</name>
    <dbReference type="NCBI Taxonomy" id="1721087"/>
    <lineage>
        <taxon>Bacteria</taxon>
        <taxon>Pseudomonadati</taxon>
        <taxon>Thermodesulfobacteriota</taxon>
        <taxon>Desulfovibrionia</taxon>
        <taxon>Desulfovibrionales</taxon>
        <taxon>Desulfovibrionaceae</taxon>
    </lineage>
</organism>
<dbReference type="AlphaFoldDB" id="A0A6N6N2I7"/>
<name>A0A6N6N2I7_9BACT</name>
<evidence type="ECO:0000256" key="1">
    <source>
        <dbReference type="SAM" id="MobiDB-lite"/>
    </source>
</evidence>
<evidence type="ECO:0000313" key="2">
    <source>
        <dbReference type="EMBL" id="KAB1441652.1"/>
    </source>
</evidence>
<dbReference type="EMBL" id="WAIE01000003">
    <property type="protein sequence ID" value="KAB1441652.1"/>
    <property type="molecule type" value="Genomic_DNA"/>
</dbReference>
<dbReference type="Proteomes" id="UP000438699">
    <property type="component" value="Unassembled WGS sequence"/>
</dbReference>